<feature type="region of interest" description="Disordered" evidence="1">
    <location>
        <begin position="24"/>
        <end position="63"/>
    </location>
</feature>
<protein>
    <submittedName>
        <fullName evidence="2">Uncharacterized protein</fullName>
    </submittedName>
</protein>
<evidence type="ECO:0000313" key="2">
    <source>
        <dbReference type="EMBL" id="KAF7118466.1"/>
    </source>
</evidence>
<comment type="caution">
    <text evidence="2">The sequence shown here is derived from an EMBL/GenBank/DDBJ whole genome shotgun (WGS) entry which is preliminary data.</text>
</comment>
<dbReference type="Proteomes" id="UP000630445">
    <property type="component" value="Unassembled WGS sequence"/>
</dbReference>
<evidence type="ECO:0000313" key="4">
    <source>
        <dbReference type="Proteomes" id="UP000630445"/>
    </source>
</evidence>
<proteinExistence type="predicted"/>
<evidence type="ECO:0000313" key="3">
    <source>
        <dbReference type="EMBL" id="KAF7158507.1"/>
    </source>
</evidence>
<dbReference type="AlphaFoldDB" id="A0A8H6UDN3"/>
<sequence>MLKAKGAVISLRGHEWGCAIARSKGNETPESADDDQQQPGSVGWPASRYTHSSPSTLTRSRRTSSMDRLYGWRSVFEEWASTLTLVPGQYASIADYKTWSKPRPEYELNEVSASFIVWPQSSHFALNLSTFEFIHDVARL</sequence>
<evidence type="ECO:0000256" key="1">
    <source>
        <dbReference type="SAM" id="MobiDB-lite"/>
    </source>
</evidence>
<reference evidence="2" key="1">
    <citation type="submission" date="2020-06" db="EMBL/GenBank/DDBJ databases">
        <title>Draft genome sequences of strains closely related to Aspergillus parafelis and Aspergillus hiratsukae.</title>
        <authorList>
            <person name="Dos Santos R.A.C."/>
            <person name="Rivero-Menendez O."/>
            <person name="Steenwyk J.L."/>
            <person name="Mead M.E."/>
            <person name="Goldman G.H."/>
            <person name="Alastruey-Izquierdo A."/>
            <person name="Rokas A."/>
        </authorList>
    </citation>
    <scope>NUCLEOTIDE SEQUENCE</scope>
    <source>
        <strain evidence="2">CNM-CM5793</strain>
        <strain evidence="3">CNM-CM6106</strain>
    </source>
</reference>
<keyword evidence="4" id="KW-1185">Reference proteome</keyword>
<dbReference type="EMBL" id="JACBAD010002068">
    <property type="protein sequence ID" value="KAF7118466.1"/>
    <property type="molecule type" value="Genomic_DNA"/>
</dbReference>
<dbReference type="EMBL" id="JACBAF010002289">
    <property type="protein sequence ID" value="KAF7158507.1"/>
    <property type="molecule type" value="Genomic_DNA"/>
</dbReference>
<dbReference type="Proteomes" id="UP000662466">
    <property type="component" value="Unassembled WGS sequence"/>
</dbReference>
<dbReference type="OrthoDB" id="2578740at2759"/>
<organism evidence="2 4">
    <name type="scientific">Aspergillus hiratsukae</name>
    <dbReference type="NCBI Taxonomy" id="1194566"/>
    <lineage>
        <taxon>Eukaryota</taxon>
        <taxon>Fungi</taxon>
        <taxon>Dikarya</taxon>
        <taxon>Ascomycota</taxon>
        <taxon>Pezizomycotina</taxon>
        <taxon>Eurotiomycetes</taxon>
        <taxon>Eurotiomycetidae</taxon>
        <taxon>Eurotiales</taxon>
        <taxon>Aspergillaceae</taxon>
        <taxon>Aspergillus</taxon>
        <taxon>Aspergillus subgen. Fumigati</taxon>
    </lineage>
</organism>
<accession>A0A8H6UDN3</accession>
<gene>
    <name evidence="2" type="ORF">CNMCM5793_007987</name>
    <name evidence="3" type="ORF">CNMCM6106_005101</name>
</gene>
<name>A0A8H6UDN3_9EURO</name>